<dbReference type="InterPro" id="IPR006016">
    <property type="entry name" value="UspA"/>
</dbReference>
<dbReference type="RefSeq" id="WP_073253793.1">
    <property type="nucleotide sequence ID" value="NZ_FRCS01000002.1"/>
</dbReference>
<dbReference type="SUPFAM" id="SSF52402">
    <property type="entry name" value="Adenine nucleotide alpha hydrolases-like"/>
    <property type="match status" value="2"/>
</dbReference>
<accession>A0A1M7MW85</accession>
<comment type="similarity">
    <text evidence="1">Belongs to the universal stress protein A family.</text>
</comment>
<dbReference type="PANTHER" id="PTHR31964">
    <property type="entry name" value="ADENINE NUCLEOTIDE ALPHA HYDROLASES-LIKE SUPERFAMILY PROTEIN"/>
    <property type="match status" value="1"/>
</dbReference>
<sequence length="258" mass="25974">MTEARPIVVGVDGSPESRHAIAWAAPEAVLGGHRLRLVHAVSARGSENGILAEAKDVACAAAPTVDVETALVTGSAASALLAEGQDAAYLVVGARGETGFAGLLLGSVALQLAQYASGPVVVARPLAKRTGRVVVGVDASDDAATALRLAGAEADQRGADLVVLHATRDPIAPRVRTAIDAAVARVQALAPDAHVEGRVVQAHPAEALIEASADADLVVVGSRGVGGFRGMLLGSVAAAVLHHAKSPVAVIRRRPESA</sequence>
<evidence type="ECO:0000256" key="1">
    <source>
        <dbReference type="ARBA" id="ARBA00008791"/>
    </source>
</evidence>
<dbReference type="STRING" id="134849.SAMN05443668_102298"/>
<evidence type="ECO:0000259" key="2">
    <source>
        <dbReference type="Pfam" id="PF00582"/>
    </source>
</evidence>
<dbReference type="AlphaFoldDB" id="A0A1M7MW85"/>
<dbReference type="PRINTS" id="PR01438">
    <property type="entry name" value="UNVRSLSTRESS"/>
</dbReference>
<gene>
    <name evidence="3" type="ORF">SAMN05443668_102298</name>
</gene>
<dbReference type="InterPro" id="IPR014729">
    <property type="entry name" value="Rossmann-like_a/b/a_fold"/>
</dbReference>
<dbReference type="EMBL" id="FRCS01000002">
    <property type="protein sequence ID" value="SHM95298.1"/>
    <property type="molecule type" value="Genomic_DNA"/>
</dbReference>
<dbReference type="Pfam" id="PF00582">
    <property type="entry name" value="Usp"/>
    <property type="match status" value="2"/>
</dbReference>
<dbReference type="Gene3D" id="3.40.50.620">
    <property type="entry name" value="HUPs"/>
    <property type="match status" value="2"/>
</dbReference>
<organism evidence="3 4">
    <name type="scientific">Cryptosporangium aurantiacum</name>
    <dbReference type="NCBI Taxonomy" id="134849"/>
    <lineage>
        <taxon>Bacteria</taxon>
        <taxon>Bacillati</taxon>
        <taxon>Actinomycetota</taxon>
        <taxon>Actinomycetes</taxon>
        <taxon>Cryptosporangiales</taxon>
        <taxon>Cryptosporangiaceae</taxon>
        <taxon>Cryptosporangium</taxon>
    </lineage>
</organism>
<dbReference type="PANTHER" id="PTHR31964:SF113">
    <property type="entry name" value="USPA DOMAIN-CONTAINING PROTEIN"/>
    <property type="match status" value="1"/>
</dbReference>
<dbReference type="OrthoDB" id="4867015at2"/>
<feature type="domain" description="UspA" evidence="2">
    <location>
        <begin position="5"/>
        <end position="124"/>
    </location>
</feature>
<keyword evidence="4" id="KW-1185">Reference proteome</keyword>
<protein>
    <submittedName>
        <fullName evidence="3">Nucleotide-binding universal stress protein, UspA family</fullName>
    </submittedName>
</protein>
<dbReference type="Proteomes" id="UP000184440">
    <property type="component" value="Unassembled WGS sequence"/>
</dbReference>
<evidence type="ECO:0000313" key="4">
    <source>
        <dbReference type="Proteomes" id="UP000184440"/>
    </source>
</evidence>
<evidence type="ECO:0000313" key="3">
    <source>
        <dbReference type="EMBL" id="SHM95298.1"/>
    </source>
</evidence>
<reference evidence="3 4" key="1">
    <citation type="submission" date="2016-11" db="EMBL/GenBank/DDBJ databases">
        <authorList>
            <person name="Jaros S."/>
            <person name="Januszkiewicz K."/>
            <person name="Wedrychowicz H."/>
        </authorList>
    </citation>
    <scope>NUCLEOTIDE SEQUENCE [LARGE SCALE GENOMIC DNA]</scope>
    <source>
        <strain evidence="3 4">DSM 46144</strain>
    </source>
</reference>
<dbReference type="InterPro" id="IPR006015">
    <property type="entry name" value="Universal_stress_UspA"/>
</dbReference>
<feature type="domain" description="UspA" evidence="2">
    <location>
        <begin position="132"/>
        <end position="252"/>
    </location>
</feature>
<proteinExistence type="inferred from homology"/>
<name>A0A1M7MW85_9ACTN</name>